<keyword evidence="7" id="KW-1185">Reference proteome</keyword>
<reference evidence="6 7" key="1">
    <citation type="submission" date="2018-02" db="EMBL/GenBank/DDBJ databases">
        <authorList>
            <person name="Cohen D.B."/>
            <person name="Kent A.D."/>
        </authorList>
    </citation>
    <scope>NUCLEOTIDE SEQUENCE [LARGE SCALE GENOMIC DNA]</scope>
    <source>
        <strain evidence="6">1</strain>
    </source>
</reference>
<proteinExistence type="predicted"/>
<dbReference type="Pfam" id="PF13305">
    <property type="entry name" value="TetR_C_33"/>
    <property type="match status" value="1"/>
</dbReference>
<dbReference type="Proteomes" id="UP000238164">
    <property type="component" value="Chromosome 1"/>
</dbReference>
<dbReference type="KEGG" id="mgg:MPLG2_2897"/>
<keyword evidence="2 4" id="KW-0238">DNA-binding</keyword>
<dbReference type="InterPro" id="IPR050109">
    <property type="entry name" value="HTH-type_TetR-like_transc_reg"/>
</dbReference>
<evidence type="ECO:0000313" key="7">
    <source>
        <dbReference type="Proteomes" id="UP000238164"/>
    </source>
</evidence>
<organism evidence="6 7">
    <name type="scientific">Micropruina glycogenica</name>
    <dbReference type="NCBI Taxonomy" id="75385"/>
    <lineage>
        <taxon>Bacteria</taxon>
        <taxon>Bacillati</taxon>
        <taxon>Actinomycetota</taxon>
        <taxon>Actinomycetes</taxon>
        <taxon>Propionibacteriales</taxon>
        <taxon>Nocardioidaceae</taxon>
        <taxon>Micropruina</taxon>
    </lineage>
</organism>
<evidence type="ECO:0000313" key="6">
    <source>
        <dbReference type="EMBL" id="SPD87927.1"/>
    </source>
</evidence>
<name>A0A2N9JKE2_9ACTN</name>
<keyword evidence="3" id="KW-0804">Transcription</keyword>
<evidence type="ECO:0000256" key="1">
    <source>
        <dbReference type="ARBA" id="ARBA00023015"/>
    </source>
</evidence>
<evidence type="ECO:0000256" key="3">
    <source>
        <dbReference type="ARBA" id="ARBA00023163"/>
    </source>
</evidence>
<dbReference type="InterPro" id="IPR025996">
    <property type="entry name" value="MT1864/Rv1816-like_C"/>
</dbReference>
<dbReference type="GO" id="GO:0003700">
    <property type="term" value="F:DNA-binding transcription factor activity"/>
    <property type="evidence" value="ECO:0007669"/>
    <property type="project" value="TreeGrafter"/>
</dbReference>
<dbReference type="PANTHER" id="PTHR30055">
    <property type="entry name" value="HTH-TYPE TRANSCRIPTIONAL REGULATOR RUTR"/>
    <property type="match status" value="1"/>
</dbReference>
<feature type="domain" description="HTH tetR-type" evidence="5">
    <location>
        <begin position="9"/>
        <end position="69"/>
    </location>
</feature>
<dbReference type="GO" id="GO:0000976">
    <property type="term" value="F:transcription cis-regulatory region binding"/>
    <property type="evidence" value="ECO:0007669"/>
    <property type="project" value="TreeGrafter"/>
</dbReference>
<dbReference type="PANTHER" id="PTHR30055:SF243">
    <property type="entry name" value="HTH-TYPE TRANSCRIPTIONAL REGULATOR RV1816"/>
    <property type="match status" value="1"/>
</dbReference>
<dbReference type="Gene3D" id="1.10.357.10">
    <property type="entry name" value="Tetracycline Repressor, domain 2"/>
    <property type="match status" value="1"/>
</dbReference>
<dbReference type="RefSeq" id="WP_105186549.1">
    <property type="nucleotide sequence ID" value="NZ_BAAAGO010000008.1"/>
</dbReference>
<gene>
    <name evidence="6" type="ORF">MPLG2_2897</name>
</gene>
<dbReference type="OrthoDB" id="3210322at2"/>
<dbReference type="SUPFAM" id="SSF48498">
    <property type="entry name" value="Tetracyclin repressor-like, C-terminal domain"/>
    <property type="match status" value="1"/>
</dbReference>
<dbReference type="Pfam" id="PF00440">
    <property type="entry name" value="TetR_N"/>
    <property type="match status" value="1"/>
</dbReference>
<sequence>MGVRDESRRQVTAAIRAAARRQIAEVGGGALSMRAIAREVGLVSSAVYRYFPTREALLTAMIVESYGNLASALPATEGLAGAEAWRTLGRGLRAWARSVPHEFQLIYGTPIPGYVAPPETVPAAAAVAEPFLRLAPRSAPDAFGDPVLADQFGALGTTFPDADGAGLAAVLAELAALIGFISLELSGHFVGTADPADALYEALLSRQVATLGLA</sequence>
<dbReference type="AlphaFoldDB" id="A0A2N9JKE2"/>
<feature type="DNA-binding region" description="H-T-H motif" evidence="4">
    <location>
        <begin position="32"/>
        <end position="51"/>
    </location>
</feature>
<dbReference type="PROSITE" id="PS50977">
    <property type="entry name" value="HTH_TETR_2"/>
    <property type="match status" value="1"/>
</dbReference>
<protein>
    <submittedName>
        <fullName evidence="6">Transcriptional regulator</fullName>
    </submittedName>
</protein>
<evidence type="ECO:0000259" key="5">
    <source>
        <dbReference type="PROSITE" id="PS50977"/>
    </source>
</evidence>
<dbReference type="InterPro" id="IPR009057">
    <property type="entry name" value="Homeodomain-like_sf"/>
</dbReference>
<dbReference type="InterPro" id="IPR001647">
    <property type="entry name" value="HTH_TetR"/>
</dbReference>
<dbReference type="InterPro" id="IPR036271">
    <property type="entry name" value="Tet_transcr_reg_TetR-rel_C_sf"/>
</dbReference>
<evidence type="ECO:0000256" key="4">
    <source>
        <dbReference type="PROSITE-ProRule" id="PRU00335"/>
    </source>
</evidence>
<dbReference type="EMBL" id="LT985188">
    <property type="protein sequence ID" value="SPD87927.1"/>
    <property type="molecule type" value="Genomic_DNA"/>
</dbReference>
<keyword evidence="1" id="KW-0805">Transcription regulation</keyword>
<dbReference type="SUPFAM" id="SSF46689">
    <property type="entry name" value="Homeodomain-like"/>
    <property type="match status" value="1"/>
</dbReference>
<accession>A0A2N9JKE2</accession>
<evidence type="ECO:0000256" key="2">
    <source>
        <dbReference type="ARBA" id="ARBA00023125"/>
    </source>
</evidence>